<evidence type="ECO:0000313" key="3">
    <source>
        <dbReference type="Proteomes" id="UP000076727"/>
    </source>
</evidence>
<reference evidence="2 3" key="1">
    <citation type="journal article" date="2016" name="Mol. Biol. Evol.">
        <title>Comparative Genomics of Early-Diverging Mushroom-Forming Fungi Provides Insights into the Origins of Lignocellulose Decay Capabilities.</title>
        <authorList>
            <person name="Nagy L.G."/>
            <person name="Riley R."/>
            <person name="Tritt A."/>
            <person name="Adam C."/>
            <person name="Daum C."/>
            <person name="Floudas D."/>
            <person name="Sun H."/>
            <person name="Yadav J.S."/>
            <person name="Pangilinan J."/>
            <person name="Larsson K.H."/>
            <person name="Matsuura K."/>
            <person name="Barry K."/>
            <person name="Labutti K."/>
            <person name="Kuo R."/>
            <person name="Ohm R.A."/>
            <person name="Bhattacharya S.S."/>
            <person name="Shirouzu T."/>
            <person name="Yoshinaga Y."/>
            <person name="Martin F.M."/>
            <person name="Grigoriev I.V."/>
            <person name="Hibbett D.S."/>
        </authorList>
    </citation>
    <scope>NUCLEOTIDE SEQUENCE [LARGE SCALE GENOMIC DNA]</scope>
    <source>
        <strain evidence="2 3">L-15889</strain>
    </source>
</reference>
<keyword evidence="3" id="KW-1185">Reference proteome</keyword>
<dbReference type="Proteomes" id="UP000076727">
    <property type="component" value="Unassembled WGS sequence"/>
</dbReference>
<protein>
    <submittedName>
        <fullName evidence="2">Uncharacterized protein</fullName>
    </submittedName>
</protein>
<dbReference type="AlphaFoldDB" id="A0A165RUL0"/>
<feature type="region of interest" description="Disordered" evidence="1">
    <location>
        <begin position="205"/>
        <end position="241"/>
    </location>
</feature>
<dbReference type="EMBL" id="KV429047">
    <property type="protein sequence ID" value="KZT71176.1"/>
    <property type="molecule type" value="Genomic_DNA"/>
</dbReference>
<feature type="region of interest" description="Disordered" evidence="1">
    <location>
        <begin position="1"/>
        <end position="111"/>
    </location>
</feature>
<gene>
    <name evidence="2" type="ORF">DAEQUDRAFT_707516</name>
</gene>
<feature type="compositionally biased region" description="Basic residues" evidence="1">
    <location>
        <begin position="69"/>
        <end position="85"/>
    </location>
</feature>
<feature type="compositionally biased region" description="Polar residues" evidence="1">
    <location>
        <begin position="15"/>
        <end position="24"/>
    </location>
</feature>
<feature type="compositionally biased region" description="Acidic residues" evidence="1">
    <location>
        <begin position="102"/>
        <end position="111"/>
    </location>
</feature>
<evidence type="ECO:0000256" key="1">
    <source>
        <dbReference type="SAM" id="MobiDB-lite"/>
    </source>
</evidence>
<dbReference type="OrthoDB" id="2795309at2759"/>
<evidence type="ECO:0000313" key="2">
    <source>
        <dbReference type="EMBL" id="KZT71176.1"/>
    </source>
</evidence>
<sequence length="476" mass="52584">MAGAPGQSKAPPQGPNISRTNTSRQEGDRHGRQSETTSVSSQGNVPVQHSPSATAGSTPRAVTPTPTHAQKRRHETTGHTPHRPRPAPGNRSAGVGVGSWSDEQEEDDAMNEELCEGYDEPRIPDANMEIVQGIHSVIAGIRRLEEEGQQPSEDARDAVTELFNILRAHHGMNTTTTPETEKRLQQLEGNVCKILELVQRDTHLTNTGAQSTPPPTNPRAKNTTATGPLYRPTPPAPRNPIHRHHETRLVIQVRGQTNVTTRKFATDRWMAACRSLQHAFPNHKSPINGYQWNASGNVIVFAGDGITADDLQKHAATFVPHLVGANTTWNTVVDRKWWKVQINGIPTDYPTVTGSWEKLRPIDIENTIYATNGWMQGRTMCTQPKWMCSLEDLATKRFASAVVAMVKEEDAREMLERGGLFIHGRFCRTAAYVDIPPLRPCERCWKLDHPTRGCSAKPVCYYCGGEHLSGAHTCAT</sequence>
<organism evidence="2 3">
    <name type="scientific">Daedalea quercina L-15889</name>
    <dbReference type="NCBI Taxonomy" id="1314783"/>
    <lineage>
        <taxon>Eukaryota</taxon>
        <taxon>Fungi</taxon>
        <taxon>Dikarya</taxon>
        <taxon>Basidiomycota</taxon>
        <taxon>Agaricomycotina</taxon>
        <taxon>Agaricomycetes</taxon>
        <taxon>Polyporales</taxon>
        <taxon>Fomitopsis</taxon>
    </lineage>
</organism>
<feature type="non-terminal residue" evidence="2">
    <location>
        <position position="476"/>
    </location>
</feature>
<name>A0A165RUL0_9APHY</name>
<feature type="compositionally biased region" description="Polar residues" evidence="1">
    <location>
        <begin position="34"/>
        <end position="57"/>
    </location>
</feature>
<proteinExistence type="predicted"/>
<accession>A0A165RUL0</accession>